<dbReference type="PANTHER" id="PTHR21712">
    <property type="entry name" value="PRE-RRNA-PROCESSING PROTEIN FHL1"/>
    <property type="match status" value="1"/>
</dbReference>
<feature type="domain" description="Fork-head" evidence="6">
    <location>
        <begin position="683"/>
        <end position="771"/>
    </location>
</feature>
<evidence type="ECO:0008006" key="9">
    <source>
        <dbReference type="Google" id="ProtNLM"/>
    </source>
</evidence>
<feature type="compositionally biased region" description="Low complexity" evidence="4">
    <location>
        <begin position="847"/>
        <end position="861"/>
    </location>
</feature>
<dbReference type="OrthoDB" id="5402974at2759"/>
<feature type="region of interest" description="Disordered" evidence="4">
    <location>
        <begin position="826"/>
        <end position="951"/>
    </location>
</feature>
<feature type="compositionally biased region" description="Polar residues" evidence="4">
    <location>
        <begin position="983"/>
        <end position="993"/>
    </location>
</feature>
<dbReference type="InterPro" id="IPR001766">
    <property type="entry name" value="Fork_head_dom"/>
</dbReference>
<dbReference type="PANTHER" id="PTHR21712:SF29">
    <property type="entry name" value="PRE-RRNA-PROCESSING PROTEIN FHL1"/>
    <property type="match status" value="1"/>
</dbReference>
<feature type="compositionally biased region" description="Low complexity" evidence="4">
    <location>
        <begin position="509"/>
        <end position="525"/>
    </location>
</feature>
<dbReference type="SUPFAM" id="SSF49879">
    <property type="entry name" value="SMAD/FHA domain"/>
    <property type="match status" value="1"/>
</dbReference>
<feature type="compositionally biased region" description="Pro residues" evidence="4">
    <location>
        <begin position="862"/>
        <end position="883"/>
    </location>
</feature>
<gene>
    <name evidence="7" type="ORF">FRX48_04653</name>
</gene>
<dbReference type="GO" id="GO:0005634">
    <property type="term" value="C:nucleus"/>
    <property type="evidence" value="ECO:0007669"/>
    <property type="project" value="UniProtKB-SubCell"/>
</dbReference>
<evidence type="ECO:0000313" key="8">
    <source>
        <dbReference type="Proteomes" id="UP000324767"/>
    </source>
</evidence>
<dbReference type="Pfam" id="PF00498">
    <property type="entry name" value="FHA"/>
    <property type="match status" value="1"/>
</dbReference>
<organism evidence="7 8">
    <name type="scientific">Lasallia pustulata</name>
    <dbReference type="NCBI Taxonomy" id="136370"/>
    <lineage>
        <taxon>Eukaryota</taxon>
        <taxon>Fungi</taxon>
        <taxon>Dikarya</taxon>
        <taxon>Ascomycota</taxon>
        <taxon>Pezizomycotina</taxon>
        <taxon>Lecanoromycetes</taxon>
        <taxon>OSLEUM clade</taxon>
        <taxon>Umbilicariomycetidae</taxon>
        <taxon>Umbilicariales</taxon>
        <taxon>Umbilicariaceae</taxon>
        <taxon>Lasallia</taxon>
    </lineage>
</organism>
<comment type="subcellular location">
    <subcellularLocation>
        <location evidence="3">Nucleus</location>
    </subcellularLocation>
</comment>
<dbReference type="GO" id="GO:0060962">
    <property type="term" value="P:regulation of ribosomal protein gene transcription by RNA polymerase II"/>
    <property type="evidence" value="ECO:0007669"/>
    <property type="project" value="InterPro"/>
</dbReference>
<feature type="region of interest" description="Disordered" evidence="4">
    <location>
        <begin position="983"/>
        <end position="1199"/>
    </location>
</feature>
<name>A0A5M8PRQ3_9LECA</name>
<dbReference type="Gene3D" id="1.10.10.10">
    <property type="entry name" value="Winged helix-like DNA-binding domain superfamily/Winged helix DNA-binding domain"/>
    <property type="match status" value="1"/>
</dbReference>
<dbReference type="GO" id="GO:0043565">
    <property type="term" value="F:sequence-specific DNA binding"/>
    <property type="evidence" value="ECO:0007669"/>
    <property type="project" value="InterPro"/>
</dbReference>
<dbReference type="Proteomes" id="UP000324767">
    <property type="component" value="Unassembled WGS sequence"/>
</dbReference>
<feature type="compositionally biased region" description="Low complexity" evidence="4">
    <location>
        <begin position="278"/>
        <end position="290"/>
    </location>
</feature>
<dbReference type="SMART" id="SM00339">
    <property type="entry name" value="FH"/>
    <property type="match status" value="1"/>
</dbReference>
<reference evidence="7 8" key="1">
    <citation type="submission" date="2019-09" db="EMBL/GenBank/DDBJ databases">
        <title>The hologenome of the rock-dwelling lichen Lasallia pustulata.</title>
        <authorList>
            <person name="Greshake Tzovaras B."/>
            <person name="Segers F."/>
            <person name="Bicker A."/>
            <person name="Dal Grande F."/>
            <person name="Otte J."/>
            <person name="Hankeln T."/>
            <person name="Schmitt I."/>
            <person name="Ebersberger I."/>
        </authorList>
    </citation>
    <scope>NUCLEOTIDE SEQUENCE [LARGE SCALE GENOMIC DNA]</scope>
    <source>
        <strain evidence="7">A1-1</strain>
    </source>
</reference>
<evidence type="ECO:0000256" key="2">
    <source>
        <dbReference type="ARBA" id="ARBA00023242"/>
    </source>
</evidence>
<feature type="region of interest" description="Disordered" evidence="4">
    <location>
        <begin position="210"/>
        <end position="291"/>
    </location>
</feature>
<feature type="compositionally biased region" description="Pro residues" evidence="4">
    <location>
        <begin position="909"/>
        <end position="921"/>
    </location>
</feature>
<feature type="compositionally biased region" description="Low complexity" evidence="4">
    <location>
        <begin position="1079"/>
        <end position="1108"/>
    </location>
</feature>
<feature type="region of interest" description="Disordered" evidence="4">
    <location>
        <begin position="764"/>
        <end position="795"/>
    </location>
</feature>
<dbReference type="Pfam" id="PF00250">
    <property type="entry name" value="Forkhead"/>
    <property type="match status" value="1"/>
</dbReference>
<feature type="compositionally biased region" description="Polar residues" evidence="4">
    <location>
        <begin position="225"/>
        <end position="235"/>
    </location>
</feature>
<feature type="region of interest" description="Disordered" evidence="4">
    <location>
        <begin position="447"/>
        <end position="679"/>
    </location>
</feature>
<evidence type="ECO:0000313" key="7">
    <source>
        <dbReference type="EMBL" id="KAA6411373.1"/>
    </source>
</evidence>
<dbReference type="PRINTS" id="PR00053">
    <property type="entry name" value="FORKHEAD"/>
</dbReference>
<evidence type="ECO:0000259" key="6">
    <source>
        <dbReference type="PROSITE" id="PS50039"/>
    </source>
</evidence>
<dbReference type="InterPro" id="IPR000253">
    <property type="entry name" value="FHA_dom"/>
</dbReference>
<comment type="caution">
    <text evidence="7">The sequence shown here is derived from an EMBL/GenBank/DDBJ whole genome shotgun (WGS) entry which is preliminary data.</text>
</comment>
<feature type="region of interest" description="Disordered" evidence="4">
    <location>
        <begin position="1"/>
        <end position="39"/>
    </location>
</feature>
<dbReference type="PROSITE" id="PS50039">
    <property type="entry name" value="FORK_HEAD_3"/>
    <property type="match status" value="1"/>
</dbReference>
<dbReference type="InterPro" id="IPR036388">
    <property type="entry name" value="WH-like_DNA-bd_sf"/>
</dbReference>
<dbReference type="InterPro" id="IPR045178">
    <property type="entry name" value="Fhl1/FHA1"/>
</dbReference>
<dbReference type="InterPro" id="IPR030456">
    <property type="entry name" value="TF_fork_head_CS_2"/>
</dbReference>
<sequence length="1199" mass="128038">MEEAGTDGTLPVEGHHATTTGQINGIGALSPGEAANPTREQYSVLQKTAHEVQGILSEGGQADIPPTHEWLTPPGDITIVNNVNMEEAEGPTETTTITEQRNALNTILAAGEPNTQAHYDRNQSISGLPAYGTSHFMRDYPPPLPMLPNSTSMTDGLFSEAGPSVVESEAPRIQAFAKLEFDDGQFYMNTYSVELGRDIRAARLACQWDLGSPPEPDAKMKKRSTSSGDASQTPIRTKREDSRKMAGSVVSESGGIMGVDVQKPEPRGRTKSKKSKSTDSSSQYRSRNSSGFFPAVQTDYQSLAMASLVDSAFGAHPVDPLSLLPSPEECPLIPIHPPVVPEGVPAGHRGISRKHVRIGFNFEKHLFEIEIKGRNGAFVDEQWHAQGECQPLRSGSYIQIGGVGVRFVLPDVALGETGAEGTVESIPAAGGKMSFDFEDGRGESIAMADNSEVGSGDDDEATPDDSDEEDDDGNEEEDEDEEDEGEEERLEGEGMAIEDKDQVERTASEEGQSAQSAQEEATQPPVKEEPKPEPVLPPPKRKGPGRPPKNGIISKREQALLARQAKEAAKKEAEAKISGKSLSGTGKSAKSKAGKGASPEIPSAQLKPEKRKYTKRKPKVEAPQEGQQDIRETTENGQSIPPDQSSEAVAASKPPKEKKPPKPPRSPSPVFDESTMTPEQLAKPQASYVVLIHEALSNSTIGAMSLPQIYRAIERRYPFYKLRVQTTGWQSSVRHNLSQHPAFRKVERDGKGWMWGLVPEVSIEKEKKRRPSPPPMPPQGYYPQNAQMPPYPYPYPGQPLPHGHVPPHYGMYVGVPAGVIHGPGAQNPPSYPAIPPGAPIGLPPPLANAQANPPSSYQSPYQPTPQAQPVPPPPPPARPPPSSSPNRANGVYQSTTLQRAPLPSVTSNPPAPGPSPSPAPNTPHTQPQQAPLHSPTPAPQPAPSSNLGQDVLTAVGKFKTALISSMPDKDRGEQIVTSAINRTLGLQSASSTPGGEDPQEKAIIQALAGMLSNLSKKSQEAHQRQASNPPAAPAPLQQQQQQQSQQQQQQQQQKQAPPQQQPQLPRPPPPPPLPTHGSQHPAAPDPAQQGAQTQLLQLLQQIGRRANGPPAPPRPPQLQQHSPGAAEGIGVGVKAEGEMAAVRSAHSQVGSEAEGCPSPGAVAAVGGRPPAWGATKRPLDESEAAREDGGQREAKRVAV</sequence>
<dbReference type="InterPro" id="IPR008984">
    <property type="entry name" value="SMAD_FHA_dom_sf"/>
</dbReference>
<feature type="compositionally biased region" description="Basic and acidic residues" evidence="4">
    <location>
        <begin position="497"/>
        <end position="508"/>
    </location>
</feature>
<protein>
    <recommendedName>
        <fullName evidence="9">Winged helix-turn-helix DNA-binding domain</fullName>
    </recommendedName>
</protein>
<dbReference type="InterPro" id="IPR036390">
    <property type="entry name" value="WH_DNA-bd_sf"/>
</dbReference>
<evidence type="ECO:0000256" key="1">
    <source>
        <dbReference type="ARBA" id="ARBA00023125"/>
    </source>
</evidence>
<evidence type="ECO:0000256" key="4">
    <source>
        <dbReference type="SAM" id="MobiDB-lite"/>
    </source>
</evidence>
<feature type="compositionally biased region" description="Polar residues" evidence="4">
    <location>
        <begin position="635"/>
        <end position="647"/>
    </location>
</feature>
<dbReference type="PROSITE" id="PS50006">
    <property type="entry name" value="FHA_DOMAIN"/>
    <property type="match status" value="1"/>
</dbReference>
<evidence type="ECO:0000256" key="3">
    <source>
        <dbReference type="PROSITE-ProRule" id="PRU00089"/>
    </source>
</evidence>
<feature type="compositionally biased region" description="Low complexity" evidence="4">
    <location>
        <begin position="1155"/>
        <end position="1174"/>
    </location>
</feature>
<accession>A0A5M8PRQ3</accession>
<dbReference type="Gene3D" id="2.60.200.20">
    <property type="match status" value="1"/>
</dbReference>
<evidence type="ECO:0000259" key="5">
    <source>
        <dbReference type="PROSITE" id="PS50006"/>
    </source>
</evidence>
<feature type="compositionally biased region" description="Acidic residues" evidence="4">
    <location>
        <begin position="455"/>
        <end position="490"/>
    </location>
</feature>
<dbReference type="PROSITE" id="PS00658">
    <property type="entry name" value="FORK_HEAD_2"/>
    <property type="match status" value="1"/>
</dbReference>
<feature type="DNA-binding region" description="Fork-head" evidence="3">
    <location>
        <begin position="683"/>
        <end position="771"/>
    </location>
</feature>
<feature type="compositionally biased region" description="Basic and acidic residues" evidence="4">
    <location>
        <begin position="1177"/>
        <end position="1199"/>
    </location>
</feature>
<dbReference type="AlphaFoldDB" id="A0A5M8PRQ3"/>
<feature type="compositionally biased region" description="Basic residues" evidence="4">
    <location>
        <begin position="609"/>
        <end position="618"/>
    </location>
</feature>
<feature type="compositionally biased region" description="Low complexity" evidence="4">
    <location>
        <begin position="578"/>
        <end position="588"/>
    </location>
</feature>
<keyword evidence="1 3" id="KW-0238">DNA-binding</keyword>
<dbReference type="SUPFAM" id="SSF46785">
    <property type="entry name" value="Winged helix' DNA-binding domain"/>
    <property type="match status" value="1"/>
</dbReference>
<dbReference type="EMBL" id="VXIT01000007">
    <property type="protein sequence ID" value="KAA6411373.1"/>
    <property type="molecule type" value="Genomic_DNA"/>
</dbReference>
<feature type="compositionally biased region" description="Basic and acidic residues" evidence="4">
    <location>
        <begin position="554"/>
        <end position="577"/>
    </location>
</feature>
<dbReference type="GO" id="GO:0003700">
    <property type="term" value="F:DNA-binding transcription factor activity"/>
    <property type="evidence" value="ECO:0007669"/>
    <property type="project" value="InterPro"/>
</dbReference>
<dbReference type="CDD" id="cd00059">
    <property type="entry name" value="FH_FOX"/>
    <property type="match status" value="1"/>
</dbReference>
<proteinExistence type="predicted"/>
<feature type="compositionally biased region" description="Pro residues" evidence="4">
    <location>
        <begin position="1064"/>
        <end position="1074"/>
    </location>
</feature>
<feature type="compositionally biased region" description="Low complexity" evidence="4">
    <location>
        <begin position="1024"/>
        <end position="1063"/>
    </location>
</feature>
<feature type="domain" description="FHA" evidence="5">
    <location>
        <begin position="351"/>
        <end position="384"/>
    </location>
</feature>
<keyword evidence="2 3" id="KW-0539">Nucleus</keyword>
<feature type="compositionally biased region" description="Pro residues" evidence="4">
    <location>
        <begin position="829"/>
        <end position="846"/>
    </location>
</feature>